<dbReference type="Pfam" id="PF00067">
    <property type="entry name" value="p450"/>
    <property type="match status" value="1"/>
</dbReference>
<dbReference type="GO" id="GO:0005506">
    <property type="term" value="F:iron ion binding"/>
    <property type="evidence" value="ECO:0007669"/>
    <property type="project" value="InterPro"/>
</dbReference>
<dbReference type="PROSITE" id="PS00086">
    <property type="entry name" value="CYTOCHROME_P450"/>
    <property type="match status" value="1"/>
</dbReference>
<keyword evidence="4 5" id="KW-0349">Heme</keyword>
<evidence type="ECO:0000313" key="7">
    <source>
        <dbReference type="Proteomes" id="UP000265703"/>
    </source>
</evidence>
<protein>
    <submittedName>
        <fullName evidence="6">Cytochrome P450</fullName>
    </submittedName>
</protein>
<evidence type="ECO:0000256" key="5">
    <source>
        <dbReference type="RuleBase" id="RU000461"/>
    </source>
</evidence>
<keyword evidence="2 5" id="KW-0560">Oxidoreductase</keyword>
<dbReference type="PRINTS" id="PR00463">
    <property type="entry name" value="EP450I"/>
</dbReference>
<dbReference type="InterPro" id="IPR036396">
    <property type="entry name" value="Cyt_P450_sf"/>
</dbReference>
<keyword evidence="5" id="KW-0503">Monooxygenase</keyword>
<keyword evidence="3 4" id="KW-0408">Iron</keyword>
<name>A0A397S4B0_9GLOM</name>
<dbReference type="GO" id="GO:0004497">
    <property type="term" value="F:monooxygenase activity"/>
    <property type="evidence" value="ECO:0007669"/>
    <property type="project" value="UniProtKB-KW"/>
</dbReference>
<dbReference type="PRINTS" id="PR00385">
    <property type="entry name" value="P450"/>
</dbReference>
<evidence type="ECO:0000256" key="3">
    <source>
        <dbReference type="ARBA" id="ARBA00023004"/>
    </source>
</evidence>
<gene>
    <name evidence="6" type="ORF">C1645_702581</name>
</gene>
<dbReference type="GO" id="GO:0020037">
    <property type="term" value="F:heme binding"/>
    <property type="evidence" value="ECO:0007669"/>
    <property type="project" value="InterPro"/>
</dbReference>
<sequence>METEVNTLMWMIACLANNPGVQEEAFKELDELFGRNKPMPKDEMDLPYISAIINETLRYRPPSAFGFPHVAKEDDEYNGYNIPKGTPILLNLFAINHNERRFIAPDKFRPSRFMREYSTGSKRSSLYGILKNNSPSLNNDSVPMHMSFGAGRRYCIGQHLAQKQLFLAIAYILWAFEIKPGADENGETPLEINLNGGNLTLTSFSPHPYNVKFILRKDISILFQ</sequence>
<comment type="similarity">
    <text evidence="5">Belongs to the cytochrome P450 family.</text>
</comment>
<reference evidence="6 7" key="1">
    <citation type="submission" date="2018-06" db="EMBL/GenBank/DDBJ databases">
        <title>Comparative genomics reveals the genomic features of Rhizophagus irregularis, R. cerebriforme, R. diaphanum and Gigaspora rosea, and their symbiotic lifestyle signature.</title>
        <authorList>
            <person name="Morin E."/>
            <person name="San Clemente H."/>
            <person name="Chen E.C.H."/>
            <person name="De La Providencia I."/>
            <person name="Hainaut M."/>
            <person name="Kuo A."/>
            <person name="Kohler A."/>
            <person name="Murat C."/>
            <person name="Tang N."/>
            <person name="Roy S."/>
            <person name="Loubradou J."/>
            <person name="Henrissat B."/>
            <person name="Grigoriev I.V."/>
            <person name="Corradi N."/>
            <person name="Roux C."/>
            <person name="Martin F.M."/>
        </authorList>
    </citation>
    <scope>NUCLEOTIDE SEQUENCE [LARGE SCALE GENOMIC DNA]</scope>
    <source>
        <strain evidence="6 7">DAOM 227022</strain>
    </source>
</reference>
<dbReference type="PANTHER" id="PTHR46300:SF11">
    <property type="entry name" value="OXIDOREDUCTASE, PUTATIVE-RELATED"/>
    <property type="match status" value="1"/>
</dbReference>
<feature type="binding site" description="axial binding residue" evidence="4">
    <location>
        <position position="155"/>
    </location>
    <ligand>
        <name>heme</name>
        <dbReference type="ChEBI" id="CHEBI:30413"/>
    </ligand>
    <ligandPart>
        <name>Fe</name>
        <dbReference type="ChEBI" id="CHEBI:18248"/>
    </ligandPart>
</feature>
<dbReference type="SUPFAM" id="SSF48264">
    <property type="entry name" value="Cytochrome P450"/>
    <property type="match status" value="1"/>
</dbReference>
<dbReference type="OrthoDB" id="1055148at2759"/>
<evidence type="ECO:0000256" key="1">
    <source>
        <dbReference type="ARBA" id="ARBA00022723"/>
    </source>
</evidence>
<dbReference type="AlphaFoldDB" id="A0A397S4B0"/>
<dbReference type="PANTHER" id="PTHR46300">
    <property type="entry name" value="P450, PUTATIVE (EUROFUNG)-RELATED-RELATED"/>
    <property type="match status" value="1"/>
</dbReference>
<comment type="caution">
    <text evidence="6">The sequence shown here is derived from an EMBL/GenBank/DDBJ whole genome shotgun (WGS) entry which is preliminary data.</text>
</comment>
<dbReference type="InterPro" id="IPR001128">
    <property type="entry name" value="Cyt_P450"/>
</dbReference>
<accession>A0A397S4B0</accession>
<evidence type="ECO:0000313" key="6">
    <source>
        <dbReference type="EMBL" id="RIA78807.1"/>
    </source>
</evidence>
<dbReference type="GO" id="GO:0016705">
    <property type="term" value="F:oxidoreductase activity, acting on paired donors, with incorporation or reduction of molecular oxygen"/>
    <property type="evidence" value="ECO:0007669"/>
    <property type="project" value="InterPro"/>
</dbReference>
<dbReference type="InterPro" id="IPR017972">
    <property type="entry name" value="Cyt_P450_CS"/>
</dbReference>
<dbReference type="Proteomes" id="UP000265703">
    <property type="component" value="Unassembled WGS sequence"/>
</dbReference>
<dbReference type="InterPro" id="IPR050364">
    <property type="entry name" value="Cytochrome_P450_fung"/>
</dbReference>
<comment type="cofactor">
    <cofactor evidence="4">
        <name>heme</name>
        <dbReference type="ChEBI" id="CHEBI:30413"/>
    </cofactor>
</comment>
<evidence type="ECO:0000256" key="2">
    <source>
        <dbReference type="ARBA" id="ARBA00023002"/>
    </source>
</evidence>
<dbReference type="Gene3D" id="1.10.630.10">
    <property type="entry name" value="Cytochrome P450"/>
    <property type="match status" value="1"/>
</dbReference>
<keyword evidence="1 4" id="KW-0479">Metal-binding</keyword>
<dbReference type="STRING" id="658196.A0A397S4B0"/>
<dbReference type="InterPro" id="IPR002401">
    <property type="entry name" value="Cyt_P450_E_grp-I"/>
</dbReference>
<evidence type="ECO:0000256" key="4">
    <source>
        <dbReference type="PIRSR" id="PIRSR602401-1"/>
    </source>
</evidence>
<proteinExistence type="inferred from homology"/>
<organism evidence="6 7">
    <name type="scientific">Glomus cerebriforme</name>
    <dbReference type="NCBI Taxonomy" id="658196"/>
    <lineage>
        <taxon>Eukaryota</taxon>
        <taxon>Fungi</taxon>
        <taxon>Fungi incertae sedis</taxon>
        <taxon>Mucoromycota</taxon>
        <taxon>Glomeromycotina</taxon>
        <taxon>Glomeromycetes</taxon>
        <taxon>Glomerales</taxon>
        <taxon>Glomeraceae</taxon>
        <taxon>Glomus</taxon>
    </lineage>
</organism>
<dbReference type="EMBL" id="QKYT01002029">
    <property type="protein sequence ID" value="RIA78807.1"/>
    <property type="molecule type" value="Genomic_DNA"/>
</dbReference>
<keyword evidence="7" id="KW-1185">Reference proteome</keyword>